<keyword evidence="3" id="KW-1185">Reference proteome</keyword>
<dbReference type="GeneID" id="19271615"/>
<dbReference type="RefSeq" id="XP_007833374.1">
    <property type="nucleotide sequence ID" value="XM_007835183.1"/>
</dbReference>
<feature type="compositionally biased region" description="Pro residues" evidence="1">
    <location>
        <begin position="88"/>
        <end position="105"/>
    </location>
</feature>
<feature type="compositionally biased region" description="Low complexity" evidence="1">
    <location>
        <begin position="114"/>
        <end position="129"/>
    </location>
</feature>
<evidence type="ECO:0000256" key="1">
    <source>
        <dbReference type="SAM" id="MobiDB-lite"/>
    </source>
</evidence>
<dbReference type="InParanoid" id="W3X6C7"/>
<accession>W3X6C7</accession>
<dbReference type="KEGG" id="pfy:PFICI_06602"/>
<proteinExistence type="predicted"/>
<evidence type="ECO:0000313" key="3">
    <source>
        <dbReference type="Proteomes" id="UP000030651"/>
    </source>
</evidence>
<dbReference type="AlphaFoldDB" id="W3X6C7"/>
<protein>
    <submittedName>
        <fullName evidence="2">Uncharacterized protein</fullName>
    </submittedName>
</protein>
<name>W3X6C7_PESFW</name>
<dbReference type="OrthoDB" id="4768299at2759"/>
<feature type="compositionally biased region" description="Low complexity" evidence="1">
    <location>
        <begin position="23"/>
        <end position="35"/>
    </location>
</feature>
<sequence length="147" mass="15867">MGFSCGLFHRRPARQSVPAANAQGQQSQQGQQGQSDLQDIEYTPRTSYASSHNEEITTTRQHAMAGRAGPAAPQANVQNPELAGYYSPPAPRPAPPPRPRAPYRPPQELSGFYSPGSSAAQPSQQGTSQRQAPLVNQARNPKPTMYT</sequence>
<feature type="region of interest" description="Disordered" evidence="1">
    <location>
        <begin position="1"/>
        <end position="147"/>
    </location>
</feature>
<organism evidence="2 3">
    <name type="scientific">Pestalotiopsis fici (strain W106-1 / CGMCC3.15140)</name>
    <dbReference type="NCBI Taxonomy" id="1229662"/>
    <lineage>
        <taxon>Eukaryota</taxon>
        <taxon>Fungi</taxon>
        <taxon>Dikarya</taxon>
        <taxon>Ascomycota</taxon>
        <taxon>Pezizomycotina</taxon>
        <taxon>Sordariomycetes</taxon>
        <taxon>Xylariomycetidae</taxon>
        <taxon>Amphisphaeriales</taxon>
        <taxon>Sporocadaceae</taxon>
        <taxon>Pestalotiopsis</taxon>
    </lineage>
</organism>
<dbReference type="EMBL" id="KI912112">
    <property type="protein sequence ID" value="ETS81600.1"/>
    <property type="molecule type" value="Genomic_DNA"/>
</dbReference>
<dbReference type="Proteomes" id="UP000030651">
    <property type="component" value="Unassembled WGS sequence"/>
</dbReference>
<evidence type="ECO:0000313" key="2">
    <source>
        <dbReference type="EMBL" id="ETS81600.1"/>
    </source>
</evidence>
<gene>
    <name evidence="2" type="ORF">PFICI_06602</name>
</gene>
<dbReference type="HOGENOM" id="CLU_1768750_0_0_1"/>
<reference evidence="3" key="1">
    <citation type="journal article" date="2015" name="BMC Genomics">
        <title>Genomic and transcriptomic analysis of the endophytic fungus Pestalotiopsis fici reveals its lifestyle and high potential for synthesis of natural products.</title>
        <authorList>
            <person name="Wang X."/>
            <person name="Zhang X."/>
            <person name="Liu L."/>
            <person name="Xiang M."/>
            <person name="Wang W."/>
            <person name="Sun X."/>
            <person name="Che Y."/>
            <person name="Guo L."/>
            <person name="Liu G."/>
            <person name="Guo L."/>
            <person name="Wang C."/>
            <person name="Yin W.B."/>
            <person name="Stadler M."/>
            <person name="Zhang X."/>
            <person name="Liu X."/>
        </authorList>
    </citation>
    <scope>NUCLEOTIDE SEQUENCE [LARGE SCALE GENOMIC DNA]</scope>
    <source>
        <strain evidence="3">W106-1 / CGMCC3.15140</strain>
    </source>
</reference>